<dbReference type="GO" id="GO:0008745">
    <property type="term" value="F:N-acetylmuramoyl-L-alanine amidase activity"/>
    <property type="evidence" value="ECO:0007669"/>
    <property type="project" value="UniProtKB-EC"/>
</dbReference>
<organism evidence="12 13">
    <name type="scientific">Clostridium botulinum B2 450</name>
    <dbReference type="NCBI Taxonomy" id="1379739"/>
    <lineage>
        <taxon>Bacteria</taxon>
        <taxon>Bacillati</taxon>
        <taxon>Bacillota</taxon>
        <taxon>Clostridia</taxon>
        <taxon>Eubacteriales</taxon>
        <taxon>Clostridiaceae</taxon>
        <taxon>Clostridium</taxon>
    </lineage>
</organism>
<evidence type="ECO:0000256" key="4">
    <source>
        <dbReference type="ARBA" id="ARBA00022670"/>
    </source>
</evidence>
<dbReference type="GO" id="GO:0008234">
    <property type="term" value="F:cysteine-type peptidase activity"/>
    <property type="evidence" value="ECO:0007669"/>
    <property type="project" value="UniProtKB-KW"/>
</dbReference>
<dbReference type="RefSeq" id="WP_043031297.1">
    <property type="nucleotide sequence ID" value="NZ_JXSU01000007.1"/>
</dbReference>
<protein>
    <recommendedName>
        <fullName evidence="3">N-acetylmuramoyl-L-alanine amidase</fullName>
        <ecNumber evidence="3">3.5.1.28</ecNumber>
    </recommendedName>
</protein>
<evidence type="ECO:0000259" key="10">
    <source>
        <dbReference type="PROSITE" id="PS51781"/>
    </source>
</evidence>
<dbReference type="PANTHER" id="PTHR34408">
    <property type="entry name" value="FAMILY PROTEIN, PUTATIVE-RELATED"/>
    <property type="match status" value="1"/>
</dbReference>
<feature type="compositionally biased region" description="Basic and acidic residues" evidence="7">
    <location>
        <begin position="557"/>
        <end position="639"/>
    </location>
</feature>
<dbReference type="EMBL" id="JXSU01000007">
    <property type="protein sequence ID" value="KIS22522.1"/>
    <property type="molecule type" value="Genomic_DNA"/>
</dbReference>
<feature type="domain" description="SH3b" evidence="10">
    <location>
        <begin position="427"/>
        <end position="490"/>
    </location>
</feature>
<feature type="region of interest" description="Disordered" evidence="7">
    <location>
        <begin position="330"/>
        <end position="362"/>
    </location>
</feature>
<feature type="domain" description="NlpC/P60" evidence="11">
    <location>
        <begin position="658"/>
        <end position="770"/>
    </location>
</feature>
<proteinExistence type="inferred from homology"/>
<comment type="similarity">
    <text evidence="2">Belongs to the peptidase C40 family.</text>
</comment>
<evidence type="ECO:0000256" key="6">
    <source>
        <dbReference type="ARBA" id="ARBA00022807"/>
    </source>
</evidence>
<evidence type="ECO:0000256" key="7">
    <source>
        <dbReference type="SAM" id="MobiDB-lite"/>
    </source>
</evidence>
<dbReference type="InterPro" id="IPR007921">
    <property type="entry name" value="CHAP_dom"/>
</dbReference>
<dbReference type="Pfam" id="PF02389">
    <property type="entry name" value="Cornifin"/>
    <property type="match status" value="1"/>
</dbReference>
<feature type="chain" id="PRO_5002227654" description="N-acetylmuramoyl-L-alanine amidase" evidence="8">
    <location>
        <begin position="31"/>
        <end position="770"/>
    </location>
</feature>
<dbReference type="Pfam" id="PF00877">
    <property type="entry name" value="NLPC_P60"/>
    <property type="match status" value="1"/>
</dbReference>
<reference evidence="12 13" key="1">
    <citation type="submission" date="2014-06" db="EMBL/GenBank/DDBJ databases">
        <title>Genome characterization of distinct group I Clostridium botulinum lineages.</title>
        <authorList>
            <person name="Giordani F."/>
            <person name="Anselmo A."/>
            <person name="Fillo S."/>
            <person name="Palozzi A.M."/>
            <person name="Fortunato A."/>
            <person name="Gentile B."/>
            <person name="Ciammaruconi A."/>
            <person name="Anniballi F."/>
            <person name="De Medici D."/>
            <person name="Lista F."/>
        </authorList>
    </citation>
    <scope>NUCLEOTIDE SEQUENCE [LARGE SCALE GENOMIC DNA]</scope>
    <source>
        <strain evidence="12 13">B2 450</strain>
    </source>
</reference>
<dbReference type="Gene3D" id="2.30.30.40">
    <property type="entry name" value="SH3 Domains"/>
    <property type="match status" value="4"/>
</dbReference>
<gene>
    <name evidence="12" type="ORF">N495_02600</name>
</gene>
<comment type="caution">
    <text evidence="12">The sequence shown here is derived from an EMBL/GenBank/DDBJ whole genome shotgun (WGS) entry which is preliminary data.</text>
</comment>
<feature type="region of interest" description="Disordered" evidence="7">
    <location>
        <begin position="517"/>
        <end position="661"/>
    </location>
</feature>
<dbReference type="SMART" id="SM00287">
    <property type="entry name" value="SH3b"/>
    <property type="match status" value="4"/>
</dbReference>
<keyword evidence="6" id="KW-0788">Thiol protease</keyword>
<dbReference type="InterPro" id="IPR000064">
    <property type="entry name" value="NLP_P60_dom"/>
</dbReference>
<name>A0A0D1BRW6_CLOBO</name>
<dbReference type="InterPro" id="IPR003646">
    <property type="entry name" value="SH3-like_bac-type"/>
</dbReference>
<evidence type="ECO:0000256" key="2">
    <source>
        <dbReference type="ARBA" id="ARBA00007074"/>
    </source>
</evidence>
<dbReference type="Gene3D" id="3.90.1720.10">
    <property type="entry name" value="endopeptidase domain like (from Nostoc punctiforme)"/>
    <property type="match status" value="2"/>
</dbReference>
<feature type="domain" description="Peptidase C51" evidence="9">
    <location>
        <begin position="34"/>
        <end position="165"/>
    </location>
</feature>
<evidence type="ECO:0000313" key="12">
    <source>
        <dbReference type="EMBL" id="KIS22522.1"/>
    </source>
</evidence>
<dbReference type="Pfam" id="PF05257">
    <property type="entry name" value="CHAP"/>
    <property type="match status" value="1"/>
</dbReference>
<feature type="signal peptide" evidence="8">
    <location>
        <begin position="1"/>
        <end position="30"/>
    </location>
</feature>
<dbReference type="PROSITE" id="PS51781">
    <property type="entry name" value="SH3B"/>
    <property type="match status" value="4"/>
</dbReference>
<dbReference type="AlphaFoldDB" id="A0A0D1BRW6"/>
<dbReference type="PANTHER" id="PTHR34408:SF1">
    <property type="entry name" value="GLYCOSYL HYDROLASE FAMILY 19 DOMAIN-CONTAINING PROTEIN HI_1415"/>
    <property type="match status" value="1"/>
</dbReference>
<feature type="domain" description="SH3b" evidence="10">
    <location>
        <begin position="269"/>
        <end position="332"/>
    </location>
</feature>
<dbReference type="PROSITE" id="PS51935">
    <property type="entry name" value="NLPC_P60"/>
    <property type="match status" value="1"/>
</dbReference>
<evidence type="ECO:0000256" key="5">
    <source>
        <dbReference type="ARBA" id="ARBA00022801"/>
    </source>
</evidence>
<dbReference type="PROSITE" id="PS50911">
    <property type="entry name" value="CHAP"/>
    <property type="match status" value="1"/>
</dbReference>
<sequence>MNKSRKAFTTCAISAALLGQNFLFSQNVLAASDSMYPNVNSSAYNSNNIFTQCGFKGQCTWFTYGRALEKLNMKLPSQFYGNAIDWWYSNIRSNTFSYGSEPQANSIVVWSGGSKGYGHVGFVEKVVGDTIYYNEGNVERRGYYDGYVKTISKQAIKNRGNLFLKGYIYLNGSSNSSNNNSNNDYTIIKTSKVSCSSLNVRSNPSLSSAVIGGVSKNQTVSIISESNGWSKIKYGSGIGYVSSQYLYAGNNTINSGNGGSSSNESVQPGFVKLSNSSSLLNVRSSANLSSSIIGSLKNGSSVSILGKTGSWYKIKYGSKVAYVSSNYISSSNNSNSNSDNNSSTSTGKGTVKLSSTSSSLNLRDNPSLSSKILGGLSHGSSVDILGKTGSWYKIKYGSKIGYVSSQFITTSNSSNSSGSSVTNQKFGTVYLSNKYSTLNVRKNAGTNSSVISSLAYGSKVEILSSSGEWYKINFKNTTGYVYSKYIKDTAQKVVAFNQSATQDKKYGVKEDNVTINNKSADVAKSNTENEKKLVTMKSEKEKEQERKKSSEPVQIKVTEEAQRKATEEAQRKAAEEAQRKATEEAQRKAAEEAQRKATEEAQRKAAEEAQRKATEEAQRKAAEEAQRKATEEAQRKEAEVEASESQSKGQSNVSEKAPATHGDVTSYARQYLGTPYVWGGTSPSGFDCSGFVQYVYRNAAGISLPRDTYGQIGAGSRVSQDQLQPGDLVFPDAGHVGIYIGGGQMIHASKPGDVVKISSVWAFYAGVRIK</sequence>
<evidence type="ECO:0000259" key="11">
    <source>
        <dbReference type="PROSITE" id="PS51935"/>
    </source>
</evidence>
<dbReference type="Pfam" id="PF08239">
    <property type="entry name" value="SH3_3"/>
    <property type="match status" value="4"/>
</dbReference>
<evidence type="ECO:0000313" key="13">
    <source>
        <dbReference type="Proteomes" id="UP000032250"/>
    </source>
</evidence>
<evidence type="ECO:0000259" key="9">
    <source>
        <dbReference type="PROSITE" id="PS50911"/>
    </source>
</evidence>
<feature type="compositionally biased region" description="Basic and acidic residues" evidence="7">
    <location>
        <begin position="527"/>
        <end position="550"/>
    </location>
</feature>
<evidence type="ECO:0000256" key="1">
    <source>
        <dbReference type="ARBA" id="ARBA00001561"/>
    </source>
</evidence>
<dbReference type="InterPro" id="IPR052354">
    <property type="entry name" value="Cell_Wall_Dynamics_Protein"/>
</dbReference>
<evidence type="ECO:0000256" key="3">
    <source>
        <dbReference type="ARBA" id="ARBA00011901"/>
    </source>
</evidence>
<accession>A0A0D1BRW6</accession>
<dbReference type="HOGENOM" id="CLU_369952_0_0_9"/>
<dbReference type="CDD" id="cd22265">
    <property type="entry name" value="UDM1_RNF168"/>
    <property type="match status" value="1"/>
</dbReference>
<dbReference type="InterPro" id="IPR038765">
    <property type="entry name" value="Papain-like_cys_pep_sf"/>
</dbReference>
<keyword evidence="8" id="KW-0732">Signal</keyword>
<feature type="compositionally biased region" description="Low complexity" evidence="7">
    <location>
        <begin position="330"/>
        <end position="361"/>
    </location>
</feature>
<evidence type="ECO:0000256" key="8">
    <source>
        <dbReference type="SAM" id="SignalP"/>
    </source>
</evidence>
<comment type="catalytic activity">
    <reaction evidence="1">
        <text>Hydrolyzes the link between N-acetylmuramoyl residues and L-amino acid residues in certain cell-wall glycopeptides.</text>
        <dbReference type="EC" id="3.5.1.28"/>
    </reaction>
</comment>
<dbReference type="SUPFAM" id="SSF54001">
    <property type="entry name" value="Cysteine proteinases"/>
    <property type="match status" value="2"/>
</dbReference>
<dbReference type="Proteomes" id="UP000032250">
    <property type="component" value="Unassembled WGS sequence"/>
</dbReference>
<feature type="domain" description="SH3b" evidence="10">
    <location>
        <begin position="349"/>
        <end position="412"/>
    </location>
</feature>
<keyword evidence="4" id="KW-0645">Protease</keyword>
<dbReference type="PATRIC" id="fig|1379739.3.peg.828"/>
<dbReference type="OrthoDB" id="1884925at2"/>
<feature type="compositionally biased region" description="Polar residues" evidence="7">
    <location>
        <begin position="643"/>
        <end position="654"/>
    </location>
</feature>
<feature type="domain" description="SH3b" evidence="10">
    <location>
        <begin position="188"/>
        <end position="250"/>
    </location>
</feature>
<dbReference type="EC" id="3.5.1.28" evidence="3"/>
<keyword evidence="5 12" id="KW-0378">Hydrolase</keyword>
<dbReference type="GO" id="GO:0006508">
    <property type="term" value="P:proteolysis"/>
    <property type="evidence" value="ECO:0007669"/>
    <property type="project" value="UniProtKB-KW"/>
</dbReference>